<evidence type="ECO:0000256" key="6">
    <source>
        <dbReference type="SAM" id="MobiDB-lite"/>
    </source>
</evidence>
<feature type="compositionally biased region" description="Basic and acidic residues" evidence="6">
    <location>
        <begin position="1"/>
        <end position="15"/>
    </location>
</feature>
<protein>
    <submittedName>
        <fullName evidence="8">Transmembrane protein 229A</fullName>
    </submittedName>
</protein>
<keyword evidence="3 7" id="KW-0812">Transmembrane</keyword>
<name>A0A3B3T6B7_9TELE</name>
<feature type="transmembrane region" description="Helical" evidence="7">
    <location>
        <begin position="258"/>
        <end position="279"/>
    </location>
</feature>
<evidence type="ECO:0000256" key="7">
    <source>
        <dbReference type="SAM" id="Phobius"/>
    </source>
</evidence>
<reference evidence="8" key="1">
    <citation type="submission" date="2025-08" db="UniProtKB">
        <authorList>
            <consortium name="Ensembl"/>
        </authorList>
    </citation>
    <scope>IDENTIFICATION</scope>
</reference>
<keyword evidence="4 7" id="KW-1133">Transmembrane helix</keyword>
<feature type="transmembrane region" description="Helical" evidence="7">
    <location>
        <begin position="112"/>
        <end position="130"/>
    </location>
</feature>
<organism evidence="8 9">
    <name type="scientific">Paramormyrops kingsleyae</name>
    <dbReference type="NCBI Taxonomy" id="1676925"/>
    <lineage>
        <taxon>Eukaryota</taxon>
        <taxon>Metazoa</taxon>
        <taxon>Chordata</taxon>
        <taxon>Craniata</taxon>
        <taxon>Vertebrata</taxon>
        <taxon>Euteleostomi</taxon>
        <taxon>Actinopterygii</taxon>
        <taxon>Neopterygii</taxon>
        <taxon>Teleostei</taxon>
        <taxon>Osteoglossocephala</taxon>
        <taxon>Osteoglossomorpha</taxon>
        <taxon>Osteoglossiformes</taxon>
        <taxon>Mormyridae</taxon>
        <taxon>Paramormyrops</taxon>
    </lineage>
</organism>
<evidence type="ECO:0000256" key="1">
    <source>
        <dbReference type="ARBA" id="ARBA00004141"/>
    </source>
</evidence>
<dbReference type="GeneTree" id="ENSGT00390000010899"/>
<dbReference type="Proteomes" id="UP000261540">
    <property type="component" value="Unplaced"/>
</dbReference>
<accession>A0A3B3T6B7</accession>
<dbReference type="GO" id="GO:0016020">
    <property type="term" value="C:membrane"/>
    <property type="evidence" value="ECO:0007669"/>
    <property type="project" value="UniProtKB-SubCell"/>
</dbReference>
<evidence type="ECO:0000256" key="5">
    <source>
        <dbReference type="ARBA" id="ARBA00023136"/>
    </source>
</evidence>
<dbReference type="PANTHER" id="PTHR31746">
    <property type="entry name" value="TRANSMEMBRANE PROTEIN 229 FAMILY MEMBER"/>
    <property type="match status" value="1"/>
</dbReference>
<keyword evidence="9" id="KW-1185">Reference proteome</keyword>
<evidence type="ECO:0000313" key="8">
    <source>
        <dbReference type="Ensembl" id="ENSPKIP00000038018.1"/>
    </source>
</evidence>
<evidence type="ECO:0000256" key="2">
    <source>
        <dbReference type="ARBA" id="ARBA00006371"/>
    </source>
</evidence>
<evidence type="ECO:0000313" key="9">
    <source>
        <dbReference type="Proteomes" id="UP000261540"/>
    </source>
</evidence>
<proteinExistence type="inferred from homology"/>
<reference evidence="8" key="2">
    <citation type="submission" date="2025-09" db="UniProtKB">
        <authorList>
            <consortium name="Ensembl"/>
        </authorList>
    </citation>
    <scope>IDENTIFICATION</scope>
</reference>
<keyword evidence="5 7" id="KW-0472">Membrane</keyword>
<feature type="region of interest" description="Disordered" evidence="6">
    <location>
        <begin position="1"/>
        <end position="37"/>
    </location>
</feature>
<feature type="transmembrane region" description="Helical" evidence="7">
    <location>
        <begin position="136"/>
        <end position="155"/>
    </location>
</feature>
<comment type="subcellular location">
    <subcellularLocation>
        <location evidence="1">Membrane</location>
        <topology evidence="1">Multi-pass membrane protein</topology>
    </subcellularLocation>
</comment>
<evidence type="ECO:0000256" key="3">
    <source>
        <dbReference type="ARBA" id="ARBA00022692"/>
    </source>
</evidence>
<feature type="transmembrane region" description="Helical" evidence="7">
    <location>
        <begin position="291"/>
        <end position="311"/>
    </location>
</feature>
<sequence>MATRRRDGRNDRSVRLADGAEPDGNREPAPCGGTGGVREPVGALPPWMRLYFYGMHGVTLDVILSSARTFLEDNDFRLLGFSSPYFCVVHSITHFALEKVYAQKSSFRRSPLVFHCIFYPSVYIGLQILIGNPTAHTGSLSATQIAIQYIIALYYSKVFYRTITRLQYHPPGDGALTEKRDSDQGLPGAVRFAFFGMHGFLDEVLFTSMCNVMERPERSQGGYTSLWSFLIYGSCGVVVEKLYVHLHLERGWSAGRRLPVYVFVIYSWELCWGLALRHYGACSWDYTHYPLNFMGLITLLYLPGWIFLSLYQDVLSNVLMRQYVITSPKIYFWYL</sequence>
<feature type="transmembrane region" description="Helical" evidence="7">
    <location>
        <begin position="226"/>
        <end position="246"/>
    </location>
</feature>
<dbReference type="Ensembl" id="ENSPKIT00000019007.1">
    <property type="protein sequence ID" value="ENSPKIP00000038018.1"/>
    <property type="gene ID" value="ENSPKIG00000015974.1"/>
</dbReference>
<dbReference type="AlphaFoldDB" id="A0A3B3T6B7"/>
<evidence type="ECO:0000256" key="4">
    <source>
        <dbReference type="ARBA" id="ARBA00022989"/>
    </source>
</evidence>
<comment type="similarity">
    <text evidence="2">Belongs to the TMEM229 family.</text>
</comment>
<dbReference type="PANTHER" id="PTHR31746:SF2">
    <property type="entry name" value="TRANSMEMBRANE PROTEIN 229A"/>
    <property type="match status" value="1"/>
</dbReference>